<reference evidence="5" key="2">
    <citation type="submission" date="2015-01" db="EMBL/GenBank/DDBJ databases">
        <title>Evolutionary Origins and Diversification of the Mycorrhizal Mutualists.</title>
        <authorList>
            <consortium name="DOE Joint Genome Institute"/>
            <consortium name="Mycorrhizal Genomics Consortium"/>
            <person name="Kohler A."/>
            <person name="Kuo A."/>
            <person name="Nagy L.G."/>
            <person name="Floudas D."/>
            <person name="Copeland A."/>
            <person name="Barry K.W."/>
            <person name="Cichocki N."/>
            <person name="Veneault-Fourrey C."/>
            <person name="LaButti K."/>
            <person name="Lindquist E.A."/>
            <person name="Lipzen A."/>
            <person name="Lundell T."/>
            <person name="Morin E."/>
            <person name="Murat C."/>
            <person name="Riley R."/>
            <person name="Ohm R."/>
            <person name="Sun H."/>
            <person name="Tunlid A."/>
            <person name="Henrissat B."/>
            <person name="Grigoriev I.V."/>
            <person name="Hibbett D.S."/>
            <person name="Martin F."/>
        </authorList>
    </citation>
    <scope>NUCLEOTIDE SEQUENCE [LARGE SCALE GENOMIC DNA]</scope>
    <source>
        <strain evidence="5">Ve08.2h10</strain>
    </source>
</reference>
<dbReference type="HOGENOM" id="CLU_097653_2_0_1"/>
<protein>
    <submittedName>
        <fullName evidence="4">Uncharacterized protein</fullName>
    </submittedName>
</protein>
<accession>A0A0D0DWW1</accession>
<dbReference type="Pfam" id="PF12796">
    <property type="entry name" value="Ank_2"/>
    <property type="match status" value="1"/>
</dbReference>
<feature type="repeat" description="ANK" evidence="3">
    <location>
        <begin position="53"/>
        <end position="85"/>
    </location>
</feature>
<keyword evidence="5" id="KW-1185">Reference proteome</keyword>
<dbReference type="EMBL" id="KN825108">
    <property type="protein sequence ID" value="KIK94426.1"/>
    <property type="molecule type" value="Genomic_DNA"/>
</dbReference>
<dbReference type="Gene3D" id="1.25.40.20">
    <property type="entry name" value="Ankyrin repeat-containing domain"/>
    <property type="match status" value="1"/>
</dbReference>
<keyword evidence="2 3" id="KW-0040">ANK repeat</keyword>
<dbReference type="Proteomes" id="UP000054538">
    <property type="component" value="Unassembled WGS sequence"/>
</dbReference>
<dbReference type="SMART" id="SM00248">
    <property type="entry name" value="ANK"/>
    <property type="match status" value="2"/>
</dbReference>
<dbReference type="PANTHER" id="PTHR24134">
    <property type="entry name" value="ANKYRIN REPEAT-CONTAINING PROTEIN DDB_G0279043"/>
    <property type="match status" value="1"/>
</dbReference>
<dbReference type="InterPro" id="IPR036770">
    <property type="entry name" value="Ankyrin_rpt-contain_sf"/>
</dbReference>
<evidence type="ECO:0000256" key="3">
    <source>
        <dbReference type="PROSITE-ProRule" id="PRU00023"/>
    </source>
</evidence>
<evidence type="ECO:0000256" key="1">
    <source>
        <dbReference type="ARBA" id="ARBA00022737"/>
    </source>
</evidence>
<keyword evidence="1" id="KW-0677">Repeat</keyword>
<evidence type="ECO:0000256" key="2">
    <source>
        <dbReference type="ARBA" id="ARBA00023043"/>
    </source>
</evidence>
<dbReference type="PANTHER" id="PTHR24134:SF9">
    <property type="entry name" value="ANKYRIN REPEAT AND SOCS BOX PROTEIN 8"/>
    <property type="match status" value="1"/>
</dbReference>
<reference evidence="4 5" key="1">
    <citation type="submission" date="2014-04" db="EMBL/GenBank/DDBJ databases">
        <authorList>
            <consortium name="DOE Joint Genome Institute"/>
            <person name="Kuo A."/>
            <person name="Kohler A."/>
            <person name="Jargeat P."/>
            <person name="Nagy L.G."/>
            <person name="Floudas D."/>
            <person name="Copeland A."/>
            <person name="Barry K.W."/>
            <person name="Cichocki N."/>
            <person name="Veneault-Fourrey C."/>
            <person name="LaButti K."/>
            <person name="Lindquist E.A."/>
            <person name="Lipzen A."/>
            <person name="Lundell T."/>
            <person name="Morin E."/>
            <person name="Murat C."/>
            <person name="Sun H."/>
            <person name="Tunlid A."/>
            <person name="Henrissat B."/>
            <person name="Grigoriev I.V."/>
            <person name="Hibbett D.S."/>
            <person name="Martin F."/>
            <person name="Nordberg H.P."/>
            <person name="Cantor M.N."/>
            <person name="Hua S.X."/>
        </authorList>
    </citation>
    <scope>NUCLEOTIDE SEQUENCE [LARGE SCALE GENOMIC DNA]</scope>
    <source>
        <strain evidence="4 5">Ve08.2h10</strain>
    </source>
</reference>
<dbReference type="OrthoDB" id="9995210at2759"/>
<dbReference type="PROSITE" id="PS50297">
    <property type="entry name" value="ANK_REP_REGION"/>
    <property type="match status" value="2"/>
</dbReference>
<evidence type="ECO:0000313" key="5">
    <source>
        <dbReference type="Proteomes" id="UP000054538"/>
    </source>
</evidence>
<proteinExistence type="predicted"/>
<organism evidence="4 5">
    <name type="scientific">Paxillus rubicundulus Ve08.2h10</name>
    <dbReference type="NCBI Taxonomy" id="930991"/>
    <lineage>
        <taxon>Eukaryota</taxon>
        <taxon>Fungi</taxon>
        <taxon>Dikarya</taxon>
        <taxon>Basidiomycota</taxon>
        <taxon>Agaricomycotina</taxon>
        <taxon>Agaricomycetes</taxon>
        <taxon>Agaricomycetidae</taxon>
        <taxon>Boletales</taxon>
        <taxon>Paxilineae</taxon>
        <taxon>Paxillaceae</taxon>
        <taxon>Paxillus</taxon>
    </lineage>
</organism>
<dbReference type="InterPro" id="IPR002110">
    <property type="entry name" value="Ankyrin_rpt"/>
</dbReference>
<feature type="repeat" description="ANK" evidence="3">
    <location>
        <begin position="88"/>
        <end position="124"/>
    </location>
</feature>
<dbReference type="AlphaFoldDB" id="A0A0D0DWW1"/>
<dbReference type="InParanoid" id="A0A0D0DWW1"/>
<evidence type="ECO:0000313" key="4">
    <source>
        <dbReference type="EMBL" id="KIK94426.1"/>
    </source>
</evidence>
<name>A0A0D0DWW1_9AGAM</name>
<gene>
    <name evidence="4" type="ORF">PAXRUDRAFT_12047</name>
</gene>
<dbReference type="SUPFAM" id="SSF48403">
    <property type="entry name" value="Ankyrin repeat"/>
    <property type="match status" value="1"/>
</dbReference>
<sequence length="139" mass="15091">MSGNDELRTLLNKQLLAAARQQGNVDELLSNPQHRDPEDANNFMFDINCTDVLGNTPLHLAVSSGSIENVNLLIESEAGCDVDPQNFQGDTPLHLAVQIQDTEIRRGIVEALVDAGADASYVLSVAISDIAEFDRAPQY</sequence>
<dbReference type="STRING" id="930991.A0A0D0DWW1"/>
<dbReference type="PROSITE" id="PS50088">
    <property type="entry name" value="ANK_REPEAT"/>
    <property type="match status" value="2"/>
</dbReference>
<dbReference type="PRINTS" id="PR01415">
    <property type="entry name" value="ANKYRIN"/>
</dbReference>